<evidence type="ECO:0000256" key="2">
    <source>
        <dbReference type="ARBA" id="ARBA00022803"/>
    </source>
</evidence>
<proteinExistence type="predicted"/>
<dbReference type="SUPFAM" id="SSF48452">
    <property type="entry name" value="TPR-like"/>
    <property type="match status" value="2"/>
</dbReference>
<evidence type="ECO:0000313" key="4">
    <source>
        <dbReference type="EMBL" id="HGL17344.1"/>
    </source>
</evidence>
<dbReference type="Pfam" id="PF13181">
    <property type="entry name" value="TPR_8"/>
    <property type="match status" value="1"/>
</dbReference>
<gene>
    <name evidence="4" type="ORF">ENU66_03290</name>
</gene>
<dbReference type="Pfam" id="PF13432">
    <property type="entry name" value="TPR_16"/>
    <property type="match status" value="3"/>
</dbReference>
<dbReference type="SMART" id="SM00028">
    <property type="entry name" value="TPR"/>
    <property type="match status" value="8"/>
</dbReference>
<dbReference type="PANTHER" id="PTHR44943:SF8">
    <property type="entry name" value="TPR REPEAT-CONTAINING PROTEIN MJ0263"/>
    <property type="match status" value="1"/>
</dbReference>
<dbReference type="InterPro" id="IPR011990">
    <property type="entry name" value="TPR-like_helical_dom_sf"/>
</dbReference>
<comment type="caution">
    <text evidence="4">The sequence shown here is derived from an EMBL/GenBank/DDBJ whole genome shotgun (WGS) entry which is preliminary data.</text>
</comment>
<reference evidence="4" key="1">
    <citation type="journal article" date="2020" name="mSystems">
        <title>Genome- and Community-Level Interaction Insights into Carbon Utilization and Element Cycling Functions of Hydrothermarchaeota in Hydrothermal Sediment.</title>
        <authorList>
            <person name="Zhou Z."/>
            <person name="Liu Y."/>
            <person name="Xu W."/>
            <person name="Pan J."/>
            <person name="Luo Z.H."/>
            <person name="Li M."/>
        </authorList>
    </citation>
    <scope>NUCLEOTIDE SEQUENCE [LARGE SCALE GENOMIC DNA]</scope>
    <source>
        <strain evidence="4">SpSt-69</strain>
    </source>
</reference>
<protein>
    <submittedName>
        <fullName evidence="4">Tetratricopeptide repeat protein</fullName>
    </submittedName>
</protein>
<dbReference type="EMBL" id="DTDJ01000025">
    <property type="protein sequence ID" value="HGL17344.1"/>
    <property type="molecule type" value="Genomic_DNA"/>
</dbReference>
<evidence type="ECO:0000256" key="3">
    <source>
        <dbReference type="PROSITE-ProRule" id="PRU00339"/>
    </source>
</evidence>
<sequence length="1031" mass="121471">MSEKRHHINWWGNEEPIDLDPKCLYQDPANRILNMSGGIPYIMSYMGKTIHYVWLAPWLYKLSSRLAHVGKLSQLGNGTFEINIEGDFSEEDASLCVSKLKKLSSILPENPRVRYEFGSFLHFESKFPELAEEEYRKVLEANPKNLRARFRLGILLKNMLRFEEALNEFNEILRIDPNFEGAKYYSQIISEFINNGGKELLVAAMKGSGSMDNYKDLAYVMRFLHMYYLSTLFSYKWEELRQENKGSKASNGNGGESELIKKLSNLFKVPEFKEERSGFNYLLGEMYLERLLGDKACACFESISKNELDYLEVLKKIGALYMNSSSEYRAREIFERILELKNDEEFAKRELKIISAVEETRVEAERIRKKFLNGYASLEEKELWETLRNSPHIAFGETEDCKSVEQANQSNEHELEKYLENMKTELRSAEDYCELGEMYLKFGKNGKAIYAFRQAIELKPDSTRAYFGLARAAFKGNLSGGKDAMFKLLELDSKNVRKYLELLSRERIYPGDDVMLKVFEIDPEHVRDYIIMFSFDGYFVGGEEAMMRAMELDRSYIMEYLKMFAEHKHYPGDRILRKAIELNPFQEINFIKLFVESSNTFPGDRKFIEDAVTRGYKDAKLSYLYAKNFDVVNSKPVWFYEEKTGKAAFVPCILIYFRKSKEEEAKVYRYPVIDLTVPHPLEDIEKRTEHLIKAVSYAPDFFDAWLLLGKDLFDLMWYKGLDNQDEVIKAWKEALRLNPEHAEAHRYLAEVYWYTLRFDDALREFEEAERLEPQNIFNTLMYANFLQYIGRAKEAEDKYKKIYDFAHYYLGYLYHYLGSYEDAEIEYRKALVYKGFMWLDVIDIELLLGLLMFDSGRYEDALALIATKQLAEFRSDLKAEYALFISKLMEKLRSYEVAELMLYETEKRDPEYLKWAEDFVNFKPKRYDFMKLHPRVLSVYREIGFTKAVPDFQEKLNFVEVLDEARKCLERIEANPDDVLAHYGLALLCEKVRNFEGAEKELKEVLRIKPDFYQASEKLEYLERRRKGELN</sequence>
<feature type="repeat" description="TPR" evidence="3">
    <location>
        <begin position="742"/>
        <end position="775"/>
    </location>
</feature>
<name>A0A7V3ZXD8_UNCW3</name>
<dbReference type="PANTHER" id="PTHR44943">
    <property type="entry name" value="CELLULOSE SYNTHASE OPERON PROTEIN C"/>
    <property type="match status" value="1"/>
</dbReference>
<feature type="repeat" description="TPR" evidence="3">
    <location>
        <begin position="429"/>
        <end position="462"/>
    </location>
</feature>
<dbReference type="PROSITE" id="PS50293">
    <property type="entry name" value="TPR_REGION"/>
    <property type="match status" value="1"/>
</dbReference>
<organism evidence="4">
    <name type="scientific">candidate division WOR-3 bacterium</name>
    <dbReference type="NCBI Taxonomy" id="2052148"/>
    <lineage>
        <taxon>Bacteria</taxon>
        <taxon>Bacteria division WOR-3</taxon>
    </lineage>
</organism>
<keyword evidence="1" id="KW-0677">Repeat</keyword>
<feature type="repeat" description="TPR" evidence="3">
    <location>
        <begin position="146"/>
        <end position="179"/>
    </location>
</feature>
<dbReference type="Gene3D" id="1.25.40.10">
    <property type="entry name" value="Tetratricopeptide repeat domain"/>
    <property type="match status" value="5"/>
</dbReference>
<keyword evidence="2 3" id="KW-0802">TPR repeat</keyword>
<feature type="repeat" description="TPR" evidence="3">
    <location>
        <begin position="311"/>
        <end position="344"/>
    </location>
</feature>
<dbReference type="AlphaFoldDB" id="A0A7V3ZXD8"/>
<accession>A0A7V3ZXD8</accession>
<dbReference type="InterPro" id="IPR019734">
    <property type="entry name" value="TPR_rpt"/>
</dbReference>
<dbReference type="PROSITE" id="PS50005">
    <property type="entry name" value="TPR"/>
    <property type="match status" value="4"/>
</dbReference>
<dbReference type="InterPro" id="IPR051685">
    <property type="entry name" value="Ycf3/AcsC/BcsC/TPR_MFPF"/>
</dbReference>
<evidence type="ECO:0000256" key="1">
    <source>
        <dbReference type="ARBA" id="ARBA00022737"/>
    </source>
</evidence>